<accession>A0A6J5PKM6</accession>
<proteinExistence type="predicted"/>
<evidence type="ECO:0000313" key="1">
    <source>
        <dbReference type="EMBL" id="CAB4169735.1"/>
    </source>
</evidence>
<gene>
    <name evidence="2" type="ORF">UFOVP1318_41</name>
    <name evidence="3" type="ORF">UFOVP1430_3</name>
    <name evidence="1" type="ORF">UFOVP903_5</name>
</gene>
<dbReference type="EMBL" id="LR797363">
    <property type="protein sequence ID" value="CAB4210288.1"/>
    <property type="molecule type" value="Genomic_DNA"/>
</dbReference>
<dbReference type="InterPro" id="IPR056908">
    <property type="entry name" value="Gp80-like"/>
</dbReference>
<dbReference type="Pfam" id="PF23140">
    <property type="entry name" value="Gp80"/>
    <property type="match status" value="1"/>
</dbReference>
<dbReference type="EMBL" id="LR796854">
    <property type="protein sequence ID" value="CAB4169735.1"/>
    <property type="molecule type" value="Genomic_DNA"/>
</dbReference>
<protein>
    <submittedName>
        <fullName evidence="1">Uncharacterized protein</fullName>
    </submittedName>
</protein>
<dbReference type="EMBL" id="LR797267">
    <property type="protein sequence ID" value="CAB4197872.1"/>
    <property type="molecule type" value="Genomic_DNA"/>
</dbReference>
<name>A0A6J5PKM6_9CAUD</name>
<organism evidence="1">
    <name type="scientific">uncultured Caudovirales phage</name>
    <dbReference type="NCBI Taxonomy" id="2100421"/>
    <lineage>
        <taxon>Viruses</taxon>
        <taxon>Duplodnaviria</taxon>
        <taxon>Heunggongvirae</taxon>
        <taxon>Uroviricota</taxon>
        <taxon>Caudoviricetes</taxon>
        <taxon>Peduoviridae</taxon>
        <taxon>Maltschvirus</taxon>
        <taxon>Maltschvirus maltsch</taxon>
    </lineage>
</organism>
<reference evidence="1" key="1">
    <citation type="submission" date="2020-05" db="EMBL/GenBank/DDBJ databases">
        <authorList>
            <person name="Chiriac C."/>
            <person name="Salcher M."/>
            <person name="Ghai R."/>
            <person name="Kavagutti S V."/>
        </authorList>
    </citation>
    <scope>NUCLEOTIDE SEQUENCE</scope>
</reference>
<evidence type="ECO:0000313" key="2">
    <source>
        <dbReference type="EMBL" id="CAB4197872.1"/>
    </source>
</evidence>
<sequence>MAVSFTNNMEYDLLNMIKGVQPSWDTATSFYWAAYTAAPGEAGSATSNEITGIVDYARVATTRLTEITVSASNVLSNAVLISFPLGGASSTSGTITHVCLVNTLTGSGSIMLPFELPNSIPYGTGIQPQIGAGAATFSLD</sequence>
<evidence type="ECO:0000313" key="3">
    <source>
        <dbReference type="EMBL" id="CAB4210288.1"/>
    </source>
</evidence>